<dbReference type="EMBL" id="CP006628">
    <property type="protein sequence ID" value="AIB09850.1"/>
    <property type="molecule type" value="Genomic_DNA"/>
</dbReference>
<reference evidence="2 3" key="1">
    <citation type="journal article" date="2014" name="BMC Genomics">
        <title>Nucleomorph and plastid genome sequences of the chlorarachniophyte Lotharella oceanica: convergent reductive evolution and frequent recombination in nucleomorph-bearing algae.</title>
        <authorList>
            <person name="Tanifuji G."/>
            <person name="Onodera N.T."/>
            <person name="Brown M.W."/>
            <person name="Curtis B.A."/>
            <person name="Roger A.J."/>
            <person name="Ka-Shu Wong G."/>
            <person name="Melkonian M."/>
            <person name="Archibald J.M."/>
        </authorList>
    </citation>
    <scope>NUCLEOTIDE SEQUENCE [LARGE SCALE GENOMIC DNA]</scope>
    <source>
        <strain evidence="2 3">CCMP622</strain>
    </source>
</reference>
<evidence type="ECO:0000313" key="2">
    <source>
        <dbReference type="EMBL" id="AIB09850.1"/>
    </source>
</evidence>
<geneLocation type="nucleomorph" evidence="2"/>
<keyword evidence="1" id="KW-0472">Membrane</keyword>
<accession>A0A060DBI4</accession>
<keyword evidence="1" id="KW-0812">Transmembrane</keyword>
<evidence type="ECO:0000256" key="1">
    <source>
        <dbReference type="SAM" id="Phobius"/>
    </source>
</evidence>
<dbReference type="AlphaFoldDB" id="A0A060DBI4"/>
<keyword evidence="2" id="KW-0542">Nucleomorph</keyword>
<evidence type="ECO:0000313" key="3">
    <source>
        <dbReference type="Proteomes" id="UP000243670"/>
    </source>
</evidence>
<name>A0A060DBI4_9EUKA</name>
<proteinExistence type="predicted"/>
<keyword evidence="1" id="KW-1133">Transmembrane helix</keyword>
<feature type="transmembrane region" description="Helical" evidence="1">
    <location>
        <begin position="151"/>
        <end position="173"/>
    </location>
</feature>
<organism evidence="2 3">
    <name type="scientific">Lotharella oceanica</name>
    <dbReference type="NCBI Taxonomy" id="641309"/>
    <lineage>
        <taxon>Eukaryota</taxon>
        <taxon>Sar</taxon>
        <taxon>Rhizaria</taxon>
        <taxon>Cercozoa</taxon>
        <taxon>Chlorarachniophyceae</taxon>
        <taxon>Lotharella</taxon>
    </lineage>
</organism>
<dbReference type="Proteomes" id="UP000243670">
    <property type="component" value="Nucleomorph 2"/>
</dbReference>
<protein>
    <submittedName>
        <fullName evidence="2">Uncharacterized protein</fullName>
    </submittedName>
</protein>
<gene>
    <name evidence="2" type="ORF">M951_chr2156</name>
</gene>
<sequence length="182" mass="22029">MRSRNFSYMHRCISRNIQTRIIYENSNKINNNIINNTINHFISEKKINIEYFFTYVKKNIPNYVTKVIPENIENYTIIKAIEMFKINYAFLLYFFIIELADNYADFYFQNKEETNLNTKWEPEPGRKRNVPYSEMIKEKASMTLKSVMPEFLGLVDLGFYIMFDIYRVIINFFDPRSNAYFQ</sequence>